<comment type="caution">
    <text evidence="8">The sequence shown here is derived from an EMBL/GenBank/DDBJ whole genome shotgun (WGS) entry which is preliminary data.</text>
</comment>
<dbReference type="GO" id="GO:0046872">
    <property type="term" value="F:metal ion binding"/>
    <property type="evidence" value="ECO:0007669"/>
    <property type="project" value="UniProtKB-KW"/>
</dbReference>
<dbReference type="SUPFAM" id="SSF46626">
    <property type="entry name" value="Cytochrome c"/>
    <property type="match status" value="4"/>
</dbReference>
<keyword evidence="3 4" id="KW-0408">Iron</keyword>
<evidence type="ECO:0000256" key="4">
    <source>
        <dbReference type="PROSITE-ProRule" id="PRU00433"/>
    </source>
</evidence>
<keyword evidence="1 4" id="KW-0349">Heme</keyword>
<feature type="signal peptide" evidence="6">
    <location>
        <begin position="1"/>
        <end position="27"/>
    </location>
</feature>
<keyword evidence="6" id="KW-0732">Signal</keyword>
<dbReference type="PANTHER" id="PTHR33546:SF1">
    <property type="entry name" value="LARGE, MULTIFUNCTIONAL SECRETED PROTEIN"/>
    <property type="match status" value="1"/>
</dbReference>
<gene>
    <name evidence="8" type="ORF">Pla52n_28770</name>
</gene>
<dbReference type="EMBL" id="SJPN01000003">
    <property type="protein sequence ID" value="TWU04833.1"/>
    <property type="molecule type" value="Genomic_DNA"/>
</dbReference>
<dbReference type="AlphaFoldDB" id="A0A5C6AY26"/>
<evidence type="ECO:0000259" key="7">
    <source>
        <dbReference type="PROSITE" id="PS51007"/>
    </source>
</evidence>
<evidence type="ECO:0000256" key="2">
    <source>
        <dbReference type="ARBA" id="ARBA00022723"/>
    </source>
</evidence>
<dbReference type="PANTHER" id="PTHR33546">
    <property type="entry name" value="LARGE, MULTIFUNCTIONAL SECRETED PROTEIN-RELATED"/>
    <property type="match status" value="1"/>
</dbReference>
<keyword evidence="9" id="KW-1185">Reference proteome</keyword>
<dbReference type="GO" id="GO:0009055">
    <property type="term" value="F:electron transfer activity"/>
    <property type="evidence" value="ECO:0007669"/>
    <property type="project" value="InterPro"/>
</dbReference>
<feature type="domain" description="Cytochrome c" evidence="7">
    <location>
        <begin position="209"/>
        <end position="299"/>
    </location>
</feature>
<dbReference type="OrthoDB" id="9804649at2"/>
<evidence type="ECO:0000313" key="9">
    <source>
        <dbReference type="Proteomes" id="UP000320176"/>
    </source>
</evidence>
<accession>A0A5C6AY26</accession>
<evidence type="ECO:0000256" key="3">
    <source>
        <dbReference type="ARBA" id="ARBA00023004"/>
    </source>
</evidence>
<dbReference type="PROSITE" id="PS51007">
    <property type="entry name" value="CYTC"/>
    <property type="match status" value="4"/>
</dbReference>
<dbReference type="SUPFAM" id="SSF48695">
    <property type="entry name" value="Multiheme cytochromes"/>
    <property type="match status" value="1"/>
</dbReference>
<evidence type="ECO:0000313" key="8">
    <source>
        <dbReference type="EMBL" id="TWU04833.1"/>
    </source>
</evidence>
<keyword evidence="2 4" id="KW-0479">Metal-binding</keyword>
<proteinExistence type="predicted"/>
<dbReference type="Proteomes" id="UP000320176">
    <property type="component" value="Unassembled WGS sequence"/>
</dbReference>
<dbReference type="InterPro" id="IPR036909">
    <property type="entry name" value="Cyt_c-like_dom_sf"/>
</dbReference>
<sequence length="934" mass="103033" precursor="true">MNRFVSVTCIVIVMSAAGSVHCPSANAQSLTQTLKSESLDTLTREAREKGNAIRGAILFTQQNLACTKCHGPGVDGKRFAPDLTVMPDDVTDAHLVESLLLPSKTIRKGYESITVLTNAGKVVTGRLMEQDADSVTLQVPSFELPRITINRDDIDTISPNIISPMPDNLMDQVKDRSQFLDLVRYLMELNETKRKDVAVAKSASHQSIRPELFGEVLIKEFNCAACHSDDAAQSQLTAKSAPLLSWSAGRISPEHLARFIADPLHVKPGTTMPDVMRSLNDDERQAAATEITHYLVSLSDRSFATTPVDAAAAQRGGELFHTVGCVACHSPRDESHVETLAESSVPLGPIADKYSTSGLVEFLKDPLQSRPSGRMPQMKLTHWEATDIANYLMSDHDEQGARSESSFDLNQSLAKAGKTRFDKLRCAACHSSPGHSSPSSGAKPTSLPLAEVNRNNGCLSGQSGPWPMFDLSPDQTAAIQSALDNPQRKLSTPDQVAVTLTAFRCVNCHQRGELGGVSDERNPHFQTADPNLGPQGRIPPTLTGIGAKLNPQWMRQVLASGRAIRPYVLTRMPQFGINNVAHLVDDFAETDQLPEVQYADFQDETEIKKVGTELVGTSGLNCIVCHTFQLQKSANMPAVDLTEMAERLQKKWFYHYMRDPQRLSPNTIMPSFWPGGRSLRADILDGDTNLQIEAVWQYLLDGRQARTPRGLINEPLELLATDEAVMLRRSYPGIGKRGIGVGYPLGVNIAFDAEQMRLAMIWKGKFADPGGVWRSQGHGNVRPLGDSLMNFAKGPDLDDAERPWQVDEQRPPDHHFGGYSLDEKMRPEFRYRFAEVDVHDRFVDTVDEASGQPYLRRVVSLTAKSARGGLAFRAASGKSIVQVDERKFRVDDRLTVQIDQDHDGKIAETTDGQQLTIPLAIEQSPTELTLEYRW</sequence>
<feature type="compositionally biased region" description="Low complexity" evidence="5">
    <location>
        <begin position="429"/>
        <end position="441"/>
    </location>
</feature>
<name>A0A5C6AY26_9BACT</name>
<feature type="domain" description="Cytochrome c" evidence="7">
    <location>
        <begin position="412"/>
        <end position="565"/>
    </location>
</feature>
<evidence type="ECO:0000256" key="5">
    <source>
        <dbReference type="SAM" id="MobiDB-lite"/>
    </source>
</evidence>
<feature type="domain" description="Cytochrome c" evidence="7">
    <location>
        <begin position="311"/>
        <end position="396"/>
    </location>
</feature>
<dbReference type="Pfam" id="PF00034">
    <property type="entry name" value="Cytochrom_C"/>
    <property type="match status" value="1"/>
</dbReference>
<reference evidence="8 9" key="1">
    <citation type="submission" date="2019-02" db="EMBL/GenBank/DDBJ databases">
        <title>Deep-cultivation of Planctomycetes and their phenomic and genomic characterization uncovers novel biology.</title>
        <authorList>
            <person name="Wiegand S."/>
            <person name="Jogler M."/>
            <person name="Boedeker C."/>
            <person name="Pinto D."/>
            <person name="Vollmers J."/>
            <person name="Rivas-Marin E."/>
            <person name="Kohn T."/>
            <person name="Peeters S.H."/>
            <person name="Heuer A."/>
            <person name="Rast P."/>
            <person name="Oberbeckmann S."/>
            <person name="Bunk B."/>
            <person name="Jeske O."/>
            <person name="Meyerdierks A."/>
            <person name="Storesund J.E."/>
            <person name="Kallscheuer N."/>
            <person name="Luecker S."/>
            <person name="Lage O.M."/>
            <person name="Pohl T."/>
            <person name="Merkel B.J."/>
            <person name="Hornburger P."/>
            <person name="Mueller R.-W."/>
            <person name="Bruemmer F."/>
            <person name="Labrenz M."/>
            <person name="Spormann A.M."/>
            <person name="Op Den Camp H."/>
            <person name="Overmann J."/>
            <person name="Amann R."/>
            <person name="Jetten M.S.M."/>
            <person name="Mascher T."/>
            <person name="Medema M.H."/>
            <person name="Devos D.P."/>
            <person name="Kaster A.-K."/>
            <person name="Ovreas L."/>
            <person name="Rohde M."/>
            <person name="Galperin M.Y."/>
            <person name="Jogler C."/>
        </authorList>
    </citation>
    <scope>NUCLEOTIDE SEQUENCE [LARGE SCALE GENOMIC DNA]</scope>
    <source>
        <strain evidence="8 9">Pla52n</strain>
    </source>
</reference>
<evidence type="ECO:0000256" key="6">
    <source>
        <dbReference type="SAM" id="SignalP"/>
    </source>
</evidence>
<evidence type="ECO:0000256" key="1">
    <source>
        <dbReference type="ARBA" id="ARBA00022617"/>
    </source>
</evidence>
<feature type="chain" id="PRO_5022809291" evidence="6">
    <location>
        <begin position="28"/>
        <end position="934"/>
    </location>
</feature>
<dbReference type="InterPro" id="IPR009056">
    <property type="entry name" value="Cyt_c-like_dom"/>
</dbReference>
<feature type="region of interest" description="Disordered" evidence="5">
    <location>
        <begin position="429"/>
        <end position="448"/>
    </location>
</feature>
<organism evidence="8 9">
    <name type="scientific">Stieleria varia</name>
    <dbReference type="NCBI Taxonomy" id="2528005"/>
    <lineage>
        <taxon>Bacteria</taxon>
        <taxon>Pseudomonadati</taxon>
        <taxon>Planctomycetota</taxon>
        <taxon>Planctomycetia</taxon>
        <taxon>Pirellulales</taxon>
        <taxon>Pirellulaceae</taxon>
        <taxon>Stieleria</taxon>
    </lineage>
</organism>
<protein>
    <submittedName>
        <fullName evidence="8">Cytochrome c</fullName>
    </submittedName>
</protein>
<dbReference type="GO" id="GO:0020037">
    <property type="term" value="F:heme binding"/>
    <property type="evidence" value="ECO:0007669"/>
    <property type="project" value="InterPro"/>
</dbReference>
<dbReference type="InterPro" id="IPR036280">
    <property type="entry name" value="Multihaem_cyt_sf"/>
</dbReference>
<dbReference type="Gene3D" id="1.10.760.10">
    <property type="entry name" value="Cytochrome c-like domain"/>
    <property type="match status" value="5"/>
</dbReference>
<dbReference type="RefSeq" id="WP_146520180.1">
    <property type="nucleotide sequence ID" value="NZ_CP151726.1"/>
</dbReference>
<feature type="domain" description="Cytochrome c" evidence="7">
    <location>
        <begin position="50"/>
        <end position="143"/>
    </location>
</feature>